<feature type="compositionally biased region" description="Polar residues" evidence="1">
    <location>
        <begin position="103"/>
        <end position="124"/>
    </location>
</feature>
<reference evidence="2" key="1">
    <citation type="submission" date="2020-08" db="EMBL/GenBank/DDBJ databases">
        <title>Multicomponent nature underlies the extraordinary mechanical properties of spider dragline silk.</title>
        <authorList>
            <person name="Kono N."/>
            <person name="Nakamura H."/>
            <person name="Mori M."/>
            <person name="Yoshida Y."/>
            <person name="Ohtoshi R."/>
            <person name="Malay A.D."/>
            <person name="Moran D.A.P."/>
            <person name="Tomita M."/>
            <person name="Numata K."/>
            <person name="Arakawa K."/>
        </authorList>
    </citation>
    <scope>NUCLEOTIDE SEQUENCE</scope>
</reference>
<feature type="compositionally biased region" description="Low complexity" evidence="1">
    <location>
        <begin position="27"/>
        <end position="42"/>
    </location>
</feature>
<feature type="region of interest" description="Disordered" evidence="1">
    <location>
        <begin position="75"/>
        <end position="124"/>
    </location>
</feature>
<sequence>DRFLEDQDRSPRLNNTIEWETQSPLNTTFDSTSTASSSIYRTPPSSLETKTLNRTCDVSAVTPEYNVIRTRVNLPSPYPRNNFSLSPQENVLATRDGLRRNDYASTLQSPRRNYPQINPESNMK</sequence>
<evidence type="ECO:0000313" key="3">
    <source>
        <dbReference type="Proteomes" id="UP000886998"/>
    </source>
</evidence>
<evidence type="ECO:0000313" key="2">
    <source>
        <dbReference type="EMBL" id="GFY38019.1"/>
    </source>
</evidence>
<feature type="region of interest" description="Disordered" evidence="1">
    <location>
        <begin position="25"/>
        <end position="46"/>
    </location>
</feature>
<gene>
    <name evidence="2" type="primary">AVEN_122434_1</name>
    <name evidence="2" type="ORF">TNIN_328281</name>
</gene>
<dbReference type="OrthoDB" id="10504353at2759"/>
<dbReference type="Proteomes" id="UP000886998">
    <property type="component" value="Unassembled WGS sequence"/>
</dbReference>
<proteinExistence type="predicted"/>
<dbReference type="EMBL" id="BMAV01000612">
    <property type="protein sequence ID" value="GFY38019.1"/>
    <property type="molecule type" value="Genomic_DNA"/>
</dbReference>
<keyword evidence="3" id="KW-1185">Reference proteome</keyword>
<comment type="caution">
    <text evidence="2">The sequence shown here is derived from an EMBL/GenBank/DDBJ whole genome shotgun (WGS) entry which is preliminary data.</text>
</comment>
<organism evidence="2 3">
    <name type="scientific">Trichonephila inaurata madagascariensis</name>
    <dbReference type="NCBI Taxonomy" id="2747483"/>
    <lineage>
        <taxon>Eukaryota</taxon>
        <taxon>Metazoa</taxon>
        <taxon>Ecdysozoa</taxon>
        <taxon>Arthropoda</taxon>
        <taxon>Chelicerata</taxon>
        <taxon>Arachnida</taxon>
        <taxon>Araneae</taxon>
        <taxon>Araneomorphae</taxon>
        <taxon>Entelegynae</taxon>
        <taxon>Araneoidea</taxon>
        <taxon>Nephilidae</taxon>
        <taxon>Trichonephila</taxon>
        <taxon>Trichonephila inaurata</taxon>
    </lineage>
</organism>
<dbReference type="AlphaFoldDB" id="A0A8X6WMW5"/>
<accession>A0A8X6WMW5</accession>
<name>A0A8X6WMW5_9ARAC</name>
<protein>
    <submittedName>
        <fullName evidence="2">Uncharacterized protein</fullName>
    </submittedName>
</protein>
<feature type="non-terminal residue" evidence="2">
    <location>
        <position position="1"/>
    </location>
</feature>
<evidence type="ECO:0000256" key="1">
    <source>
        <dbReference type="SAM" id="MobiDB-lite"/>
    </source>
</evidence>
<feature type="compositionally biased region" description="Polar residues" evidence="1">
    <location>
        <begin position="79"/>
        <end position="91"/>
    </location>
</feature>